<organism evidence="6 7">
    <name type="scientific">Podospora aff. communis PSN243</name>
    <dbReference type="NCBI Taxonomy" id="3040156"/>
    <lineage>
        <taxon>Eukaryota</taxon>
        <taxon>Fungi</taxon>
        <taxon>Dikarya</taxon>
        <taxon>Ascomycota</taxon>
        <taxon>Pezizomycotina</taxon>
        <taxon>Sordariomycetes</taxon>
        <taxon>Sordariomycetidae</taxon>
        <taxon>Sordariales</taxon>
        <taxon>Podosporaceae</taxon>
        <taxon>Podospora</taxon>
    </lineage>
</organism>
<dbReference type="InterPro" id="IPR020846">
    <property type="entry name" value="MFS_dom"/>
</dbReference>
<gene>
    <name evidence="6" type="ORF">QBC34DRAFT_479946</name>
</gene>
<dbReference type="Pfam" id="PF07690">
    <property type="entry name" value="MFS_1"/>
    <property type="match status" value="1"/>
</dbReference>
<feature type="transmembrane region" description="Helical" evidence="4">
    <location>
        <begin position="341"/>
        <end position="361"/>
    </location>
</feature>
<feature type="transmembrane region" description="Helical" evidence="4">
    <location>
        <begin position="381"/>
        <end position="408"/>
    </location>
</feature>
<keyword evidence="4" id="KW-0812">Transmembrane</keyword>
<feature type="transmembrane region" description="Helical" evidence="4">
    <location>
        <begin position="250"/>
        <end position="274"/>
    </location>
</feature>
<feature type="compositionally biased region" description="Low complexity" evidence="3">
    <location>
        <begin position="210"/>
        <end position="220"/>
    </location>
</feature>
<proteinExistence type="inferred from homology"/>
<dbReference type="PROSITE" id="PS50850">
    <property type="entry name" value="MFS"/>
    <property type="match status" value="1"/>
</dbReference>
<dbReference type="PANTHER" id="PTHR11360">
    <property type="entry name" value="MONOCARBOXYLATE TRANSPORTER"/>
    <property type="match status" value="1"/>
</dbReference>
<feature type="transmembrane region" description="Helical" evidence="4">
    <location>
        <begin position="87"/>
        <end position="111"/>
    </location>
</feature>
<evidence type="ECO:0000256" key="4">
    <source>
        <dbReference type="SAM" id="Phobius"/>
    </source>
</evidence>
<feature type="domain" description="Major facilitator superfamily (MFS) profile" evidence="5">
    <location>
        <begin position="16"/>
        <end position="416"/>
    </location>
</feature>
<dbReference type="InterPro" id="IPR050327">
    <property type="entry name" value="Proton-linked_MCT"/>
</dbReference>
<dbReference type="EMBL" id="MU866011">
    <property type="protein sequence ID" value="KAK4442593.1"/>
    <property type="molecule type" value="Genomic_DNA"/>
</dbReference>
<dbReference type="Gene3D" id="1.20.1250.20">
    <property type="entry name" value="MFS general substrate transporter like domains"/>
    <property type="match status" value="1"/>
</dbReference>
<reference evidence="6" key="2">
    <citation type="submission" date="2023-05" db="EMBL/GenBank/DDBJ databases">
        <authorList>
            <consortium name="Lawrence Berkeley National Laboratory"/>
            <person name="Steindorff A."/>
            <person name="Hensen N."/>
            <person name="Bonometti L."/>
            <person name="Westerberg I."/>
            <person name="Brannstrom I.O."/>
            <person name="Guillou S."/>
            <person name="Cros-Aarteil S."/>
            <person name="Calhoun S."/>
            <person name="Haridas S."/>
            <person name="Kuo A."/>
            <person name="Mondo S."/>
            <person name="Pangilinan J."/>
            <person name="Riley R."/>
            <person name="Labutti K."/>
            <person name="Andreopoulos B."/>
            <person name="Lipzen A."/>
            <person name="Chen C."/>
            <person name="Yanf M."/>
            <person name="Daum C."/>
            <person name="Ng V."/>
            <person name="Clum A."/>
            <person name="Ohm R."/>
            <person name="Martin F."/>
            <person name="Silar P."/>
            <person name="Natvig D."/>
            <person name="Lalanne C."/>
            <person name="Gautier V."/>
            <person name="Ament-Velasquez S.L."/>
            <person name="Kruys A."/>
            <person name="Hutchinson M.I."/>
            <person name="Powell A.J."/>
            <person name="Barry K."/>
            <person name="Miller A.N."/>
            <person name="Grigoriev I.V."/>
            <person name="Debuchy R."/>
            <person name="Gladieux P."/>
            <person name="Thoren M.H."/>
            <person name="Johannesson H."/>
        </authorList>
    </citation>
    <scope>NUCLEOTIDE SEQUENCE</scope>
    <source>
        <strain evidence="6">PSN243</strain>
    </source>
</reference>
<protein>
    <submittedName>
        <fullName evidence="6">MFS monocarboxylate transporter</fullName>
    </submittedName>
</protein>
<feature type="transmembrane region" description="Helical" evidence="4">
    <location>
        <begin position="145"/>
        <end position="166"/>
    </location>
</feature>
<feature type="region of interest" description="Disordered" evidence="3">
    <location>
        <begin position="204"/>
        <end position="232"/>
    </location>
</feature>
<name>A0AAV9G0U9_9PEZI</name>
<feature type="transmembrane region" description="Helical" evidence="4">
    <location>
        <begin position="315"/>
        <end position="335"/>
    </location>
</feature>
<keyword evidence="4" id="KW-0472">Membrane</keyword>
<dbReference type="AlphaFoldDB" id="A0AAV9G0U9"/>
<comment type="similarity">
    <text evidence="2">Belongs to the major facilitator superfamily. Monocarboxylate porter (TC 2.A.1.13) family.</text>
</comment>
<sequence length="416" mass="44236">MEFQGAMVAPRRVTHHAVLSVLGGFLALFCTVGYLNAFGVFQQHYTSSILQDKTQSDISWIGSVTIFLLYLFAPITGILVDRVGPRWLLVGGSLGTLLSVFMTSLCMQYYQFLLAQGVLQGISMSFLTWPPMAVVARSLPTHRGLALGIVVGGSSVGGVVWAVMLARLLDYNSLSFGWVMRIVGFIMLSIFAIVCLTVREPRQHMPTPTPKNSSPNSTGSESEFSTQDSPPIATKEGVSKSDVFALIKNPVFICLTGGLAIGNLGLFIPFFFISSYATKLGIDSQTSFYLISIINGASLIGRVGPGYLGDRFGHYNICLLAVFSSGITAFCLTAAQSLGGLIAISAVYGFTSGGACVARIAGIRMQGTAMGMFMGFLAPTYGYLSVSLFTGATLVGGSVLVATARLLLNRIVLSPV</sequence>
<dbReference type="Proteomes" id="UP001321760">
    <property type="component" value="Unassembled WGS sequence"/>
</dbReference>
<keyword evidence="4" id="KW-1133">Transmembrane helix</keyword>
<dbReference type="PANTHER" id="PTHR11360:SF250">
    <property type="entry name" value="MFS-TYPE TRANSPORTER AFUA_1G00970"/>
    <property type="match status" value="1"/>
</dbReference>
<comment type="subcellular location">
    <subcellularLocation>
        <location evidence="1">Membrane</location>
        <topology evidence="1">Multi-pass membrane protein</topology>
    </subcellularLocation>
</comment>
<evidence type="ECO:0000256" key="2">
    <source>
        <dbReference type="ARBA" id="ARBA00006727"/>
    </source>
</evidence>
<feature type="transmembrane region" description="Helical" evidence="4">
    <location>
        <begin position="286"/>
        <end position="303"/>
    </location>
</feature>
<comment type="caution">
    <text evidence="6">The sequence shown here is derived from an EMBL/GenBank/DDBJ whole genome shotgun (WGS) entry which is preliminary data.</text>
</comment>
<evidence type="ECO:0000259" key="5">
    <source>
        <dbReference type="PROSITE" id="PS50850"/>
    </source>
</evidence>
<dbReference type="InterPro" id="IPR036259">
    <property type="entry name" value="MFS_trans_sf"/>
</dbReference>
<evidence type="ECO:0000313" key="6">
    <source>
        <dbReference type="EMBL" id="KAK4442593.1"/>
    </source>
</evidence>
<accession>A0AAV9G0U9</accession>
<evidence type="ECO:0000256" key="1">
    <source>
        <dbReference type="ARBA" id="ARBA00004141"/>
    </source>
</evidence>
<feature type="transmembrane region" description="Helical" evidence="4">
    <location>
        <begin position="178"/>
        <end position="198"/>
    </location>
</feature>
<reference evidence="6" key="1">
    <citation type="journal article" date="2023" name="Mol. Phylogenet. Evol.">
        <title>Genome-scale phylogeny and comparative genomics of the fungal order Sordariales.</title>
        <authorList>
            <person name="Hensen N."/>
            <person name="Bonometti L."/>
            <person name="Westerberg I."/>
            <person name="Brannstrom I.O."/>
            <person name="Guillou S."/>
            <person name="Cros-Aarteil S."/>
            <person name="Calhoun S."/>
            <person name="Haridas S."/>
            <person name="Kuo A."/>
            <person name="Mondo S."/>
            <person name="Pangilinan J."/>
            <person name="Riley R."/>
            <person name="LaButti K."/>
            <person name="Andreopoulos B."/>
            <person name="Lipzen A."/>
            <person name="Chen C."/>
            <person name="Yan M."/>
            <person name="Daum C."/>
            <person name="Ng V."/>
            <person name="Clum A."/>
            <person name="Steindorff A."/>
            <person name="Ohm R.A."/>
            <person name="Martin F."/>
            <person name="Silar P."/>
            <person name="Natvig D.O."/>
            <person name="Lalanne C."/>
            <person name="Gautier V."/>
            <person name="Ament-Velasquez S.L."/>
            <person name="Kruys A."/>
            <person name="Hutchinson M.I."/>
            <person name="Powell A.J."/>
            <person name="Barry K."/>
            <person name="Miller A.N."/>
            <person name="Grigoriev I.V."/>
            <person name="Debuchy R."/>
            <person name="Gladieux P."/>
            <person name="Hiltunen Thoren M."/>
            <person name="Johannesson H."/>
        </authorList>
    </citation>
    <scope>NUCLEOTIDE SEQUENCE</scope>
    <source>
        <strain evidence="6">PSN243</strain>
    </source>
</reference>
<dbReference type="GO" id="GO:0016020">
    <property type="term" value="C:membrane"/>
    <property type="evidence" value="ECO:0007669"/>
    <property type="project" value="UniProtKB-SubCell"/>
</dbReference>
<feature type="transmembrane region" description="Helical" evidence="4">
    <location>
        <begin position="17"/>
        <end position="38"/>
    </location>
</feature>
<feature type="transmembrane region" description="Helical" evidence="4">
    <location>
        <begin position="117"/>
        <end position="136"/>
    </location>
</feature>
<evidence type="ECO:0000256" key="3">
    <source>
        <dbReference type="SAM" id="MobiDB-lite"/>
    </source>
</evidence>
<dbReference type="SUPFAM" id="SSF103473">
    <property type="entry name" value="MFS general substrate transporter"/>
    <property type="match status" value="1"/>
</dbReference>
<evidence type="ECO:0000313" key="7">
    <source>
        <dbReference type="Proteomes" id="UP001321760"/>
    </source>
</evidence>
<feature type="transmembrane region" description="Helical" evidence="4">
    <location>
        <begin position="58"/>
        <end position="80"/>
    </location>
</feature>
<keyword evidence="7" id="KW-1185">Reference proteome</keyword>
<dbReference type="GO" id="GO:0022857">
    <property type="term" value="F:transmembrane transporter activity"/>
    <property type="evidence" value="ECO:0007669"/>
    <property type="project" value="InterPro"/>
</dbReference>
<dbReference type="InterPro" id="IPR011701">
    <property type="entry name" value="MFS"/>
</dbReference>